<keyword evidence="5" id="KW-0413">Isomerase</keyword>
<dbReference type="GO" id="GO:0008767">
    <property type="term" value="F:UDP-galactopyranose mutase activity"/>
    <property type="evidence" value="ECO:0007669"/>
    <property type="project" value="InterPro"/>
</dbReference>
<dbReference type="InterPro" id="IPR015899">
    <property type="entry name" value="UDP-GalPyranose_mutase_C"/>
</dbReference>
<proteinExistence type="inferred from homology"/>
<dbReference type="EMBL" id="HQ343272">
    <property type="protein sequence ID" value="ADZ76280.1"/>
    <property type="molecule type" value="Genomic_DNA"/>
</dbReference>
<dbReference type="AlphaFoldDB" id="F2X7B0"/>
<evidence type="ECO:0000256" key="2">
    <source>
        <dbReference type="ARBA" id="ARBA00009321"/>
    </source>
</evidence>
<comment type="similarity">
    <text evidence="2">Belongs to the UDP-galactopyranose/dTDP-fucopyranose mutase family.</text>
</comment>
<protein>
    <submittedName>
        <fullName evidence="7">UDP-galactopyranose mutase</fullName>
    </submittedName>
</protein>
<gene>
    <name evidence="7" type="ORF">HS15.16</name>
</gene>
<dbReference type="PANTHER" id="PTHR21197">
    <property type="entry name" value="UDP-GALACTOPYRANOSE MUTASE"/>
    <property type="match status" value="1"/>
</dbReference>
<evidence type="ECO:0000259" key="6">
    <source>
        <dbReference type="Pfam" id="PF03275"/>
    </source>
</evidence>
<dbReference type="InterPro" id="IPR004379">
    <property type="entry name" value="UDP-GALP_mutase"/>
</dbReference>
<evidence type="ECO:0000256" key="1">
    <source>
        <dbReference type="ARBA" id="ARBA00001974"/>
    </source>
</evidence>
<dbReference type="Pfam" id="PF13450">
    <property type="entry name" value="NAD_binding_8"/>
    <property type="match status" value="1"/>
</dbReference>
<evidence type="ECO:0000313" key="7">
    <source>
        <dbReference type="EMBL" id="ADZ76280.1"/>
    </source>
</evidence>
<sequence>MRQEGMGILQDYTQIIKKQKKSYLGKQNTLILKILLKVLGIGKIIESIKMKKVKNLIVGCGLSGAILAERLASKGQEVLIIDKREHIGGNIYDYKDQESNITVHKYGPHVFHTSIKEVWEYLSRFTKWHYFMYRVKAFIDGKEVNIPFNLDTLHKVFPEYLAKELEQKLISKFAFNSKIPILELKNANDKDLEFLAEYIYKKVFLGYTVKQWGVKPEELDFSVSARVPVYISRDDRYFIDTYQAIPKDGYTKMIENIINHPLIKVQLNTDFKDIKKDIEYERLFYTGAIDEFFDYKFGRLPYRSLNIVFETFDKEYMQSGPQINYPENYDFTRSVEYKYYLDEKSTKTILSYEFPCEYEEGKNERYYPIPNDENQKLYEKYLKESAKLRNVVHFLGRLGDYKYYDMDKAVEGVLKFIKELLQ</sequence>
<dbReference type="PANTHER" id="PTHR21197:SF0">
    <property type="entry name" value="UDP-GALACTOPYRANOSE MUTASE"/>
    <property type="match status" value="1"/>
</dbReference>
<dbReference type="NCBIfam" id="TIGR00031">
    <property type="entry name" value="UDP-GALP_mutase"/>
    <property type="match status" value="1"/>
</dbReference>
<evidence type="ECO:0000256" key="4">
    <source>
        <dbReference type="ARBA" id="ARBA00022827"/>
    </source>
</evidence>
<organism evidence="7">
    <name type="scientific">Campylobacter jejuni subsp. jejuni</name>
    <dbReference type="NCBI Taxonomy" id="32022"/>
    <lineage>
        <taxon>Bacteria</taxon>
        <taxon>Pseudomonadati</taxon>
        <taxon>Campylobacterota</taxon>
        <taxon>Epsilonproteobacteria</taxon>
        <taxon>Campylobacterales</taxon>
        <taxon>Campylobacteraceae</taxon>
        <taxon>Campylobacter</taxon>
    </lineage>
</organism>
<dbReference type="Gene3D" id="3.40.50.720">
    <property type="entry name" value="NAD(P)-binding Rossmann-like Domain"/>
    <property type="match status" value="3"/>
</dbReference>
<dbReference type="GO" id="GO:0005829">
    <property type="term" value="C:cytosol"/>
    <property type="evidence" value="ECO:0007669"/>
    <property type="project" value="TreeGrafter"/>
</dbReference>
<comment type="cofactor">
    <cofactor evidence="1">
        <name>FAD</name>
        <dbReference type="ChEBI" id="CHEBI:57692"/>
    </cofactor>
</comment>
<dbReference type="SUPFAM" id="SSF54373">
    <property type="entry name" value="FAD-linked reductases, C-terminal domain"/>
    <property type="match status" value="1"/>
</dbReference>
<dbReference type="Pfam" id="PF03275">
    <property type="entry name" value="GLF"/>
    <property type="match status" value="1"/>
</dbReference>
<reference evidence="7" key="1">
    <citation type="journal article" date="2011" name="J. Clin. Microbiol.">
        <title>Discrimination of Major Capsular Types of Campylobacter jejuni by Multiplex PCR.</title>
        <authorList>
            <person name="Poly F."/>
            <person name="Serichatalergs O."/>
            <person name="Schulman M."/>
            <person name="Ju J."/>
            <person name="Cates C.N."/>
            <person name="Kanipes M."/>
            <person name="Mason C."/>
            <person name="Guerry P."/>
        </authorList>
    </citation>
    <scope>NUCLEOTIDE SEQUENCE</scope>
    <source>
        <strain evidence="7">ATCC 43442</strain>
    </source>
</reference>
<keyword evidence="4" id="KW-0274">FAD</keyword>
<evidence type="ECO:0000256" key="5">
    <source>
        <dbReference type="ARBA" id="ARBA00023235"/>
    </source>
</evidence>
<dbReference type="GO" id="GO:0050660">
    <property type="term" value="F:flavin adenine dinucleotide binding"/>
    <property type="evidence" value="ECO:0007669"/>
    <property type="project" value="TreeGrafter"/>
</dbReference>
<accession>F2X7B0</accession>
<feature type="domain" description="UDP-galactopyranose mutase C-terminal" evidence="6">
    <location>
        <begin position="202"/>
        <end position="403"/>
    </location>
</feature>
<keyword evidence="3" id="KW-0285">Flavoprotein</keyword>
<evidence type="ECO:0000256" key="3">
    <source>
        <dbReference type="ARBA" id="ARBA00022630"/>
    </source>
</evidence>
<dbReference type="SUPFAM" id="SSF51971">
    <property type="entry name" value="Nucleotide-binding domain"/>
    <property type="match status" value="1"/>
</dbReference>
<name>F2X7B0_CAMJU</name>